<evidence type="ECO:0000256" key="18">
    <source>
        <dbReference type="ARBA" id="ARBA00023204"/>
    </source>
</evidence>
<evidence type="ECO:0000256" key="7">
    <source>
        <dbReference type="ARBA" id="ARBA00022634"/>
    </source>
</evidence>
<dbReference type="Proteomes" id="UP000225706">
    <property type="component" value="Unassembled WGS sequence"/>
</dbReference>
<evidence type="ECO:0000256" key="24">
    <source>
        <dbReference type="ARBA" id="ARBA00049244"/>
    </source>
</evidence>
<dbReference type="InterPro" id="IPR022312">
    <property type="entry name" value="DNA_pol_X"/>
</dbReference>
<dbReference type="STRING" id="50429.A0A2B4SBZ6"/>
<dbReference type="GO" id="GO:0005737">
    <property type="term" value="C:cytoplasm"/>
    <property type="evidence" value="ECO:0007669"/>
    <property type="project" value="UniProtKB-SubCell"/>
</dbReference>
<evidence type="ECO:0000259" key="28">
    <source>
        <dbReference type="SMART" id="SM00483"/>
    </source>
</evidence>
<keyword evidence="9 26" id="KW-0548">Nucleotidyltransferase</keyword>
<evidence type="ECO:0000256" key="3">
    <source>
        <dbReference type="ARBA" id="ARBA00004496"/>
    </source>
</evidence>
<dbReference type="GO" id="GO:0051575">
    <property type="term" value="F:5'-deoxyribose-5-phosphate lyase activity"/>
    <property type="evidence" value="ECO:0007669"/>
    <property type="project" value="RHEA"/>
</dbReference>
<comment type="similarity">
    <text evidence="4 26">Belongs to the DNA polymerase type-X family.</text>
</comment>
<evidence type="ECO:0000256" key="16">
    <source>
        <dbReference type="ARBA" id="ARBA00023053"/>
    </source>
</evidence>
<dbReference type="InterPro" id="IPR019843">
    <property type="entry name" value="DNA_pol-X_BS"/>
</dbReference>
<dbReference type="FunFam" id="3.30.460.10:FF:000021">
    <property type="entry name" value="DNA polymerase beta"/>
    <property type="match status" value="1"/>
</dbReference>
<evidence type="ECO:0000256" key="1">
    <source>
        <dbReference type="ARBA" id="ARBA00001946"/>
    </source>
</evidence>
<dbReference type="CDD" id="cd00141">
    <property type="entry name" value="NT_POLXc"/>
    <property type="match status" value="1"/>
</dbReference>
<dbReference type="PRINTS" id="PR00870">
    <property type="entry name" value="DNAPOLXBETA"/>
</dbReference>
<evidence type="ECO:0000256" key="26">
    <source>
        <dbReference type="RuleBase" id="RU366014"/>
    </source>
</evidence>
<evidence type="ECO:0000256" key="6">
    <source>
        <dbReference type="ARBA" id="ARBA00022490"/>
    </source>
</evidence>
<comment type="caution">
    <text evidence="29">The sequence shown here is derived from an EMBL/GenBank/DDBJ whole genome shotgun (WGS) entry which is preliminary data.</text>
</comment>
<evidence type="ECO:0000256" key="12">
    <source>
        <dbReference type="ARBA" id="ARBA00022763"/>
    </source>
</evidence>
<dbReference type="Gene3D" id="1.10.150.110">
    <property type="entry name" value="DNA polymerase beta, N-terminal domain-like"/>
    <property type="match status" value="1"/>
</dbReference>
<evidence type="ECO:0000256" key="23">
    <source>
        <dbReference type="ARBA" id="ARBA00045548"/>
    </source>
</evidence>
<keyword evidence="15 26" id="KW-0239">DNA-directed DNA polymerase</keyword>
<dbReference type="GO" id="GO:0046872">
    <property type="term" value="F:metal ion binding"/>
    <property type="evidence" value="ECO:0007669"/>
    <property type="project" value="UniProtKB-UniRule"/>
</dbReference>
<dbReference type="PANTHER" id="PTHR11276">
    <property type="entry name" value="DNA POLYMERASE TYPE-X FAMILY MEMBER"/>
    <property type="match status" value="1"/>
</dbReference>
<evidence type="ECO:0000256" key="11">
    <source>
        <dbReference type="ARBA" id="ARBA00022723"/>
    </source>
</evidence>
<keyword evidence="6" id="KW-0963">Cytoplasm</keyword>
<comment type="catalytic activity">
    <reaction evidence="24 26">
        <text>DNA(n) + a 2'-deoxyribonucleoside 5'-triphosphate = DNA(n+1) + diphosphate</text>
        <dbReference type="Rhea" id="RHEA:22508"/>
        <dbReference type="Rhea" id="RHEA-COMP:17339"/>
        <dbReference type="Rhea" id="RHEA-COMP:17340"/>
        <dbReference type="ChEBI" id="CHEBI:33019"/>
        <dbReference type="ChEBI" id="CHEBI:61560"/>
        <dbReference type="ChEBI" id="CHEBI:173112"/>
        <dbReference type="EC" id="2.7.7.7"/>
    </reaction>
</comment>
<proteinExistence type="inferred from homology"/>
<evidence type="ECO:0000256" key="21">
    <source>
        <dbReference type="ARBA" id="ARBA00044632"/>
    </source>
</evidence>
<keyword evidence="7" id="KW-0237">DNA synthesis</keyword>
<dbReference type="GO" id="GO:0140078">
    <property type="term" value="F:class I DNA-(apurinic or apyrimidinic site) endonuclease activity"/>
    <property type="evidence" value="ECO:0007669"/>
    <property type="project" value="UniProtKB-EC"/>
</dbReference>
<dbReference type="InterPro" id="IPR002008">
    <property type="entry name" value="DNA_pol_X_beta-like"/>
</dbReference>
<keyword evidence="20 26" id="KW-0539">Nucleus</keyword>
<dbReference type="InterPro" id="IPR003583">
    <property type="entry name" value="Hlx-hairpin-Hlx_DNA-bd_motif"/>
</dbReference>
<evidence type="ECO:0000256" key="17">
    <source>
        <dbReference type="ARBA" id="ARBA00023125"/>
    </source>
</evidence>
<evidence type="ECO:0000256" key="14">
    <source>
        <dbReference type="ARBA" id="ARBA00022843"/>
    </source>
</evidence>
<evidence type="ECO:0000256" key="4">
    <source>
        <dbReference type="ARBA" id="ARBA00008323"/>
    </source>
</evidence>
<dbReference type="InterPro" id="IPR027421">
    <property type="entry name" value="DNA_pol_lamdba_lyase_dom_sf"/>
</dbReference>
<keyword evidence="5" id="KW-0488">Methylation</keyword>
<dbReference type="PRINTS" id="PR00869">
    <property type="entry name" value="DNAPOLX"/>
</dbReference>
<dbReference type="EC" id="2.7.7.7" evidence="26"/>
<feature type="domain" description="Helix-hairpin-helix DNA-binding motif class 1" evidence="27">
    <location>
        <begin position="98"/>
        <end position="117"/>
    </location>
</feature>
<protein>
    <recommendedName>
        <fullName evidence="26">DNA polymerase</fullName>
        <ecNumber evidence="26">2.7.7.7</ecNumber>
    </recommendedName>
</protein>
<evidence type="ECO:0000256" key="19">
    <source>
        <dbReference type="ARBA" id="ARBA00023239"/>
    </source>
</evidence>
<keyword evidence="10" id="KW-0235">DNA replication</keyword>
<dbReference type="InterPro" id="IPR029398">
    <property type="entry name" value="PolB_thumb"/>
</dbReference>
<keyword evidence="17" id="KW-0238">DNA-binding</keyword>
<evidence type="ECO:0000256" key="22">
    <source>
        <dbReference type="ARBA" id="ARBA00044678"/>
    </source>
</evidence>
<dbReference type="PROSITE" id="PS00522">
    <property type="entry name" value="DNA_POLYMERASE_X"/>
    <property type="match status" value="1"/>
</dbReference>
<dbReference type="FunFam" id="1.10.150.110:FF:000002">
    <property type="entry name" value="DNA polymerase beta"/>
    <property type="match status" value="1"/>
</dbReference>
<evidence type="ECO:0000256" key="2">
    <source>
        <dbReference type="ARBA" id="ARBA00004123"/>
    </source>
</evidence>
<keyword evidence="18 26" id="KW-0234">DNA repair</keyword>
<dbReference type="FunFam" id="1.10.150.20:FF:000026">
    <property type="entry name" value="DNA polymerase beta"/>
    <property type="match status" value="1"/>
</dbReference>
<dbReference type="PANTHER" id="PTHR11276:SF42">
    <property type="entry name" value="DNA POLYMERASE BETA"/>
    <property type="match status" value="1"/>
</dbReference>
<dbReference type="EMBL" id="LSMT01000134">
    <property type="protein sequence ID" value="PFX26107.1"/>
    <property type="molecule type" value="Genomic_DNA"/>
</dbReference>
<keyword evidence="19" id="KW-0456">Lyase</keyword>
<dbReference type="GO" id="GO:0006303">
    <property type="term" value="P:double-strand break repair via nonhomologous end joining"/>
    <property type="evidence" value="ECO:0007669"/>
    <property type="project" value="TreeGrafter"/>
</dbReference>
<dbReference type="OrthoDB" id="205514at2759"/>
<comment type="cofactor">
    <cofactor evidence="1">
        <name>Mg(2+)</name>
        <dbReference type="ChEBI" id="CHEBI:18420"/>
    </cofactor>
</comment>
<dbReference type="InterPro" id="IPR018944">
    <property type="entry name" value="DNA_pol_lambd_fingers_domain"/>
</dbReference>
<evidence type="ECO:0000256" key="25">
    <source>
        <dbReference type="PIRSR" id="PIRSR622312-50"/>
    </source>
</evidence>
<dbReference type="Gene3D" id="3.30.210.10">
    <property type="entry name" value="DNA polymerase, thumb domain"/>
    <property type="match status" value="1"/>
</dbReference>
<dbReference type="GO" id="GO:0003677">
    <property type="term" value="F:DNA binding"/>
    <property type="evidence" value="ECO:0007669"/>
    <property type="project" value="UniProtKB-UniRule"/>
</dbReference>
<dbReference type="InterPro" id="IPR043519">
    <property type="entry name" value="NT_sf"/>
</dbReference>
<dbReference type="SMART" id="SM00483">
    <property type="entry name" value="POLXc"/>
    <property type="match status" value="1"/>
</dbReference>
<dbReference type="SUPFAM" id="SSF47802">
    <property type="entry name" value="DNA polymerase beta, N-terminal domain-like"/>
    <property type="match status" value="1"/>
</dbReference>
<accession>A0A2B4SBZ6</accession>
<evidence type="ECO:0000259" key="27">
    <source>
        <dbReference type="SMART" id="SM00278"/>
    </source>
</evidence>
<evidence type="ECO:0000256" key="9">
    <source>
        <dbReference type="ARBA" id="ARBA00022695"/>
    </source>
</evidence>
<comment type="function">
    <text evidence="23">Repair polymerase that plays a key role in base-excision repair. During this process, the damaged base is excised by specific DNA glycosylases, the DNA backbone is nicked at the abasic site by an apurinic/apyrimidic (AP) endonuclease, and POLB removes 5'-deoxyribose-phosphate from the preincised AP site acting as a 5'-deoxyribose-phosphate lyase (5'-dRP lyase); through its DNA polymerase activity, it adds one nucleotide to the 3' end of the arising single-nucleotide gap. Conducts 'gap-filling' DNA synthesis in a stepwise distributive fashion rather than in a processive fashion as for other DNA polymerases. It is also able to cleave sugar-phosphate bonds 3' to an intact AP site, acting as an AP lyase.</text>
</comment>
<dbReference type="InterPro" id="IPR002054">
    <property type="entry name" value="DNA-dir_DNA_pol_X"/>
</dbReference>
<dbReference type="Pfam" id="PF14716">
    <property type="entry name" value="HHH_8"/>
    <property type="match status" value="1"/>
</dbReference>
<dbReference type="Pfam" id="PF10391">
    <property type="entry name" value="DNA_pol_lambd_f"/>
    <property type="match status" value="1"/>
</dbReference>
<evidence type="ECO:0000313" key="30">
    <source>
        <dbReference type="Proteomes" id="UP000225706"/>
    </source>
</evidence>
<comment type="catalytic activity">
    <reaction evidence="21">
        <text>2'-deoxyribonucleotide-(2'-deoxyribose 5'-phosphate)-2'-deoxyribonucleotide-DNA = a 3'-end 2'-deoxyribonucleotide-(2,3-dehydro-2,3-deoxyribose 5'-phosphate)-DNA + a 5'-end 5'-phospho-2'-deoxyribonucleoside-DNA + H(+)</text>
        <dbReference type="Rhea" id="RHEA:66592"/>
        <dbReference type="Rhea" id="RHEA-COMP:13180"/>
        <dbReference type="Rhea" id="RHEA-COMP:16897"/>
        <dbReference type="Rhea" id="RHEA-COMP:17067"/>
        <dbReference type="ChEBI" id="CHEBI:15378"/>
        <dbReference type="ChEBI" id="CHEBI:136412"/>
        <dbReference type="ChEBI" id="CHEBI:157695"/>
        <dbReference type="ChEBI" id="CHEBI:167181"/>
        <dbReference type="EC" id="4.2.99.18"/>
    </reaction>
</comment>
<dbReference type="Gene3D" id="1.10.150.20">
    <property type="entry name" value="5' to 3' exonuclease, C-terminal subdomain"/>
    <property type="match status" value="1"/>
</dbReference>
<feature type="domain" description="DNA-directed DNA polymerase X" evidence="28">
    <location>
        <begin position="10"/>
        <end position="333"/>
    </location>
</feature>
<evidence type="ECO:0000256" key="13">
    <source>
        <dbReference type="ARBA" id="ARBA00022842"/>
    </source>
</evidence>
<dbReference type="InterPro" id="IPR010996">
    <property type="entry name" value="HHH_MUS81"/>
</dbReference>
<dbReference type="GO" id="GO:0006260">
    <property type="term" value="P:DNA replication"/>
    <property type="evidence" value="ECO:0007669"/>
    <property type="project" value="UniProtKB-KW"/>
</dbReference>
<dbReference type="Pfam" id="PF14791">
    <property type="entry name" value="DNA_pol_B_thumb"/>
    <property type="match status" value="1"/>
</dbReference>
<dbReference type="FunFam" id="3.30.210.10:FF:000002">
    <property type="entry name" value="DNA polymerase"/>
    <property type="match status" value="1"/>
</dbReference>
<keyword evidence="11" id="KW-0479">Metal-binding</keyword>
<dbReference type="GO" id="GO:0003887">
    <property type="term" value="F:DNA-directed DNA polymerase activity"/>
    <property type="evidence" value="ECO:0007669"/>
    <property type="project" value="UniProtKB-UniRule"/>
</dbReference>
<keyword evidence="13" id="KW-0460">Magnesium</keyword>
<dbReference type="InterPro" id="IPR037160">
    <property type="entry name" value="DNA_Pol_thumb_sf"/>
</dbReference>
<reference evidence="30" key="1">
    <citation type="journal article" date="2017" name="bioRxiv">
        <title>Comparative analysis of the genomes of Stylophora pistillata and Acropora digitifera provides evidence for extensive differences between species of corals.</title>
        <authorList>
            <person name="Voolstra C.R."/>
            <person name="Li Y."/>
            <person name="Liew Y.J."/>
            <person name="Baumgarten S."/>
            <person name="Zoccola D."/>
            <person name="Flot J.-F."/>
            <person name="Tambutte S."/>
            <person name="Allemand D."/>
            <person name="Aranda M."/>
        </authorList>
    </citation>
    <scope>NUCLEOTIDE SEQUENCE [LARGE SCALE GENOMIC DNA]</scope>
</reference>
<name>A0A2B4SBZ6_STYPI</name>
<dbReference type="SUPFAM" id="SSF81301">
    <property type="entry name" value="Nucleotidyltransferase"/>
    <property type="match status" value="1"/>
</dbReference>
<keyword evidence="8 26" id="KW-0808">Transferase</keyword>
<dbReference type="Pfam" id="PF14792">
    <property type="entry name" value="DNA_pol_B_palm"/>
    <property type="match status" value="1"/>
</dbReference>
<feature type="domain" description="Helix-hairpin-helix DNA-binding motif class 1" evidence="27">
    <location>
        <begin position="57"/>
        <end position="76"/>
    </location>
</feature>
<dbReference type="InterPro" id="IPR028207">
    <property type="entry name" value="DNA_pol_B_palm_palm"/>
</dbReference>
<evidence type="ECO:0000256" key="10">
    <source>
        <dbReference type="ARBA" id="ARBA00022705"/>
    </source>
</evidence>
<dbReference type="SMART" id="SM00278">
    <property type="entry name" value="HhH1"/>
    <property type="match status" value="2"/>
</dbReference>
<sequence>MSKRKAPEQNPNSDFCDFLTELAEYEKNVSRQIHKHNAYRKAASVLAKHPTRIKNGQEARKLPGIGDKIGKKIDEFIKTGKLEKLEKIRADDTTKAIQELTRVSGIGPAVARKLVEDGVATVEGLKKVQERLNHHQKIGLKYLEQFEKRIPRDEMLQLQEIILKKIEKFNKDVIPTVCGSFRRGASSSGDIDVLVTHPSFVSTDTDFDKKALMRGIVDTLTKAGFVTDSISLGDTKFMGVCILPKSEEPLHRRIDIRLIPNDQYFCGILYFTGSDEFNRRMRHEALEKGFTLNEYSIRPLGSTGVPGEPIPVSSEEEIFEIIGMDYNEPSERNL</sequence>
<dbReference type="Gene3D" id="3.30.460.10">
    <property type="entry name" value="Beta Polymerase, domain 2"/>
    <property type="match status" value="1"/>
</dbReference>
<keyword evidence="14" id="KW-0832">Ubl conjugation</keyword>
<evidence type="ECO:0000256" key="8">
    <source>
        <dbReference type="ARBA" id="ARBA00022679"/>
    </source>
</evidence>
<dbReference type="GO" id="GO:0006284">
    <property type="term" value="P:base-excision repair"/>
    <property type="evidence" value="ECO:0007669"/>
    <property type="project" value="TreeGrafter"/>
</dbReference>
<keyword evidence="30" id="KW-1185">Reference proteome</keyword>
<evidence type="ECO:0000256" key="20">
    <source>
        <dbReference type="ARBA" id="ARBA00023242"/>
    </source>
</evidence>
<gene>
    <name evidence="29" type="primary">POLB</name>
    <name evidence="29" type="ORF">AWC38_SpisGene9258</name>
</gene>
<evidence type="ECO:0000256" key="5">
    <source>
        <dbReference type="ARBA" id="ARBA00022481"/>
    </source>
</evidence>
<evidence type="ECO:0000256" key="15">
    <source>
        <dbReference type="ARBA" id="ARBA00022932"/>
    </source>
</evidence>
<dbReference type="SUPFAM" id="SSF81585">
    <property type="entry name" value="PsbU/PolX domain-like"/>
    <property type="match status" value="1"/>
</dbReference>
<organism evidence="29 30">
    <name type="scientific">Stylophora pistillata</name>
    <name type="common">Smooth cauliflower coral</name>
    <dbReference type="NCBI Taxonomy" id="50429"/>
    <lineage>
        <taxon>Eukaryota</taxon>
        <taxon>Metazoa</taxon>
        <taxon>Cnidaria</taxon>
        <taxon>Anthozoa</taxon>
        <taxon>Hexacorallia</taxon>
        <taxon>Scleractinia</taxon>
        <taxon>Astrocoeniina</taxon>
        <taxon>Pocilloporidae</taxon>
        <taxon>Stylophora</taxon>
    </lineage>
</organism>
<dbReference type="GO" id="GO:0005634">
    <property type="term" value="C:nucleus"/>
    <property type="evidence" value="ECO:0007669"/>
    <property type="project" value="UniProtKB-SubCell"/>
</dbReference>
<comment type="subcellular location">
    <subcellularLocation>
        <location evidence="3">Cytoplasm</location>
    </subcellularLocation>
    <subcellularLocation>
        <location evidence="2 26">Nucleus</location>
    </subcellularLocation>
</comment>
<keyword evidence="12 26" id="KW-0227">DNA damage</keyword>
<keyword evidence="16" id="KW-0915">Sodium</keyword>
<dbReference type="AlphaFoldDB" id="A0A2B4SBZ6"/>
<comment type="function">
    <text evidence="26">DNA polymerase that functions in several pathways of DNA repair. Involved in base excision repair (BER) responsible for repair of lesions that give rise to abasic (AP) sites in DNA. Also contributes to DNA double-strand break repair by non-homologous end joining and homologous recombination. Has both template-dependent and template-independent (terminal transferase) DNA polymerase activities. Has also a 5'-deoxyribose-5-phosphate lyase (dRP lyase) activity.</text>
</comment>
<evidence type="ECO:0000313" key="29">
    <source>
        <dbReference type="EMBL" id="PFX26107.1"/>
    </source>
</evidence>
<feature type="active site" description="Nucleophile; Schiff-base intermediate with DNA; for 5'-dRP lyase activity" evidence="25">
    <location>
        <position position="72"/>
    </location>
</feature>
<comment type="catalytic activity">
    <reaction evidence="22">
        <text>a 5'-end 2'-deoxyribose-2'-deoxyribonucleotide-DNA = (2E,4S)-4-hydroxypenten-2-al-5-phosphate + a 5'-end 5'-phospho-2'-deoxyribonucleoside-DNA + H(+)</text>
        <dbReference type="Rhea" id="RHEA:76255"/>
        <dbReference type="Rhea" id="RHEA-COMP:13180"/>
        <dbReference type="Rhea" id="RHEA-COMP:18657"/>
        <dbReference type="ChEBI" id="CHEBI:15378"/>
        <dbReference type="ChEBI" id="CHEBI:136412"/>
        <dbReference type="ChEBI" id="CHEBI:195194"/>
        <dbReference type="ChEBI" id="CHEBI:195195"/>
    </reaction>
</comment>